<proteinExistence type="inferred from homology"/>
<evidence type="ECO:0000313" key="2">
    <source>
        <dbReference type="EMBL" id="HIU22006.1"/>
    </source>
</evidence>
<evidence type="ECO:0000313" key="3">
    <source>
        <dbReference type="Proteomes" id="UP000824087"/>
    </source>
</evidence>
<dbReference type="AlphaFoldDB" id="A0A9D1HSU9"/>
<reference evidence="2" key="1">
    <citation type="submission" date="2020-10" db="EMBL/GenBank/DDBJ databases">
        <authorList>
            <person name="Gilroy R."/>
        </authorList>
    </citation>
    <scope>NUCLEOTIDE SEQUENCE</scope>
    <source>
        <strain evidence="2">CHK197-8231</strain>
    </source>
</reference>
<dbReference type="NCBIfam" id="TIGR03092">
    <property type="entry name" value="SASP_sspI"/>
    <property type="match status" value="1"/>
</dbReference>
<dbReference type="Proteomes" id="UP000824087">
    <property type="component" value="Unassembled WGS sequence"/>
</dbReference>
<dbReference type="HAMAP" id="MF_00669">
    <property type="entry name" value="SspI"/>
    <property type="match status" value="1"/>
</dbReference>
<sequence>MKIDIRKNIIENFKDKDTEEMKTSIEHSISEQKEITLPGLGVFFEILWEQSDDKARKEILNTIKKGL</sequence>
<reference evidence="2" key="2">
    <citation type="journal article" date="2021" name="PeerJ">
        <title>Extensive microbial diversity within the chicken gut microbiome revealed by metagenomics and culture.</title>
        <authorList>
            <person name="Gilroy R."/>
            <person name="Ravi A."/>
            <person name="Getino M."/>
            <person name="Pursley I."/>
            <person name="Horton D.L."/>
            <person name="Alikhan N.F."/>
            <person name="Baker D."/>
            <person name="Gharbi K."/>
            <person name="Hall N."/>
            <person name="Watson M."/>
            <person name="Adriaenssens E.M."/>
            <person name="Foster-Nyarko E."/>
            <person name="Jarju S."/>
            <person name="Secka A."/>
            <person name="Antonio M."/>
            <person name="Oren A."/>
            <person name="Chaudhuri R.R."/>
            <person name="La Ragione R."/>
            <person name="Hildebrand F."/>
            <person name="Pallen M.J."/>
        </authorList>
    </citation>
    <scope>NUCLEOTIDE SEQUENCE</scope>
    <source>
        <strain evidence="2">CHK197-8231</strain>
    </source>
</reference>
<organism evidence="2 3">
    <name type="scientific">Candidatus Fimihabitans intestinipullorum</name>
    <dbReference type="NCBI Taxonomy" id="2840820"/>
    <lineage>
        <taxon>Bacteria</taxon>
        <taxon>Bacillati</taxon>
        <taxon>Mycoplasmatota</taxon>
        <taxon>Mycoplasmatota incertae sedis</taxon>
        <taxon>Candidatus Fimihabitans</taxon>
    </lineage>
</organism>
<dbReference type="Pfam" id="PF14098">
    <property type="entry name" value="SSPI"/>
    <property type="match status" value="1"/>
</dbReference>
<comment type="caution">
    <text evidence="2">The sequence shown here is derived from an EMBL/GenBank/DDBJ whole genome shotgun (WGS) entry which is preliminary data.</text>
</comment>
<dbReference type="GO" id="GO:0030436">
    <property type="term" value="P:asexual sporulation"/>
    <property type="evidence" value="ECO:0007669"/>
    <property type="project" value="InterPro"/>
</dbReference>
<gene>
    <name evidence="2" type="primary">sspI</name>
    <name evidence="2" type="ORF">IAD49_00270</name>
</gene>
<evidence type="ECO:0000256" key="1">
    <source>
        <dbReference type="ARBA" id="ARBA00022969"/>
    </source>
</evidence>
<protein>
    <submittedName>
        <fullName evidence="2">Small acid-soluble spore protein SspI</fullName>
    </submittedName>
</protein>
<keyword evidence="1" id="KW-0749">Sporulation</keyword>
<dbReference type="EMBL" id="DVML01000003">
    <property type="protein sequence ID" value="HIU22006.1"/>
    <property type="molecule type" value="Genomic_DNA"/>
</dbReference>
<dbReference type="InterPro" id="IPR017525">
    <property type="entry name" value="SspI"/>
</dbReference>
<dbReference type="GO" id="GO:0030435">
    <property type="term" value="P:sporulation resulting in formation of a cellular spore"/>
    <property type="evidence" value="ECO:0007669"/>
    <property type="project" value="UniProtKB-KW"/>
</dbReference>
<accession>A0A9D1HSU9</accession>
<name>A0A9D1HSU9_9BACT</name>